<name>A0A0B1ZDQ6_9SPHN</name>
<accession>A0A0B1ZDQ6</accession>
<dbReference type="RefSeq" id="WP_039289815.1">
    <property type="nucleotide sequence ID" value="NZ_JTDI01000008.1"/>
</dbReference>
<feature type="transmembrane region" description="Helical" evidence="4">
    <location>
        <begin position="91"/>
        <end position="109"/>
    </location>
</feature>
<keyword evidence="2 4" id="KW-1133">Transmembrane helix</keyword>
<protein>
    <submittedName>
        <fullName evidence="6">MFS transporter</fullName>
    </submittedName>
</protein>
<dbReference type="InterPro" id="IPR011701">
    <property type="entry name" value="MFS"/>
</dbReference>
<evidence type="ECO:0000313" key="7">
    <source>
        <dbReference type="Proteomes" id="UP000031057"/>
    </source>
</evidence>
<feature type="transmembrane region" description="Helical" evidence="4">
    <location>
        <begin position="179"/>
        <end position="201"/>
    </location>
</feature>
<feature type="transmembrane region" description="Helical" evidence="4">
    <location>
        <begin position="27"/>
        <end position="50"/>
    </location>
</feature>
<evidence type="ECO:0000259" key="5">
    <source>
        <dbReference type="PROSITE" id="PS50850"/>
    </source>
</evidence>
<organism evidence="6 7">
    <name type="scientific">Novosphingobium malaysiense</name>
    <dbReference type="NCBI Taxonomy" id="1348853"/>
    <lineage>
        <taxon>Bacteria</taxon>
        <taxon>Pseudomonadati</taxon>
        <taxon>Pseudomonadota</taxon>
        <taxon>Alphaproteobacteria</taxon>
        <taxon>Sphingomonadales</taxon>
        <taxon>Sphingomonadaceae</taxon>
        <taxon>Novosphingobium</taxon>
    </lineage>
</organism>
<feature type="transmembrane region" description="Helical" evidence="4">
    <location>
        <begin position="115"/>
        <end position="140"/>
    </location>
</feature>
<proteinExistence type="predicted"/>
<sequence>MAADGNNPDGQLHILLREWRTAWRPGIGAIVGGSLGYSLWSAVSSLFVIPLQQEFGWSRGEIAAANYAGLITAFAAPVVGRIVDRLHAKPVLVTGLILVAAFYGMLALLTGYLPIYYLLYFLLNLFGMATTGITVTRIVAGYFNRSRGTALAIARSMLGISAALTPLLIHPAIERYGSAGGFLTLGALALFVALPLVAFLVPRYRAGGGEPIAGRGAPPSRMLALLSRSKVRIICLAAALNYAPVVAIVSQLQPIGIGRGLSEGVAAGAVGILGMAAATGAILSGVLVDRFWAPAVAFTLNLIAGLGCVFLVFAGHSISPTAFYLAVFLIGIGQGAEIDVVAYMIARYFGLADYSTIYGLSTTCIALATAIGTPLIGSAYDLFGGYDEAILCCAASFGLAAIAYLAMGRYPASPAED</sequence>
<dbReference type="InterPro" id="IPR020846">
    <property type="entry name" value="MFS_dom"/>
</dbReference>
<feature type="domain" description="Major facilitator superfamily (MFS) profile" evidence="5">
    <location>
        <begin position="230"/>
        <end position="417"/>
    </location>
</feature>
<dbReference type="SUPFAM" id="SSF103473">
    <property type="entry name" value="MFS general substrate transporter"/>
    <property type="match status" value="1"/>
</dbReference>
<dbReference type="GO" id="GO:0022857">
    <property type="term" value="F:transmembrane transporter activity"/>
    <property type="evidence" value="ECO:0007669"/>
    <property type="project" value="InterPro"/>
</dbReference>
<evidence type="ECO:0000256" key="3">
    <source>
        <dbReference type="ARBA" id="ARBA00023136"/>
    </source>
</evidence>
<evidence type="ECO:0000256" key="4">
    <source>
        <dbReference type="SAM" id="Phobius"/>
    </source>
</evidence>
<keyword evidence="3 4" id="KW-0472">Membrane</keyword>
<comment type="caution">
    <text evidence="6">The sequence shown here is derived from an EMBL/GenBank/DDBJ whole genome shotgun (WGS) entry which is preliminary data.</text>
</comment>
<dbReference type="Pfam" id="PF07690">
    <property type="entry name" value="MFS_1"/>
    <property type="match status" value="1"/>
</dbReference>
<evidence type="ECO:0000313" key="6">
    <source>
        <dbReference type="EMBL" id="KHK89169.1"/>
    </source>
</evidence>
<dbReference type="PANTHER" id="PTHR11360">
    <property type="entry name" value="MONOCARBOXYLATE TRANSPORTER"/>
    <property type="match status" value="1"/>
</dbReference>
<dbReference type="InterPro" id="IPR036259">
    <property type="entry name" value="MFS_trans_sf"/>
</dbReference>
<dbReference type="PANTHER" id="PTHR11360:SF290">
    <property type="entry name" value="MONOCARBOXYLATE MFS PERMEASE"/>
    <property type="match status" value="1"/>
</dbReference>
<feature type="transmembrane region" description="Helical" evidence="4">
    <location>
        <begin position="152"/>
        <end position="173"/>
    </location>
</feature>
<feature type="transmembrane region" description="Helical" evidence="4">
    <location>
        <begin position="295"/>
        <end position="316"/>
    </location>
</feature>
<dbReference type="InterPro" id="IPR050327">
    <property type="entry name" value="Proton-linked_MCT"/>
</dbReference>
<dbReference type="STRING" id="1348853.LK12_21850"/>
<dbReference type="EMBL" id="JTDI01000008">
    <property type="protein sequence ID" value="KHK89169.1"/>
    <property type="molecule type" value="Genomic_DNA"/>
</dbReference>
<dbReference type="PROSITE" id="PS50850">
    <property type="entry name" value="MFS"/>
    <property type="match status" value="2"/>
</dbReference>
<evidence type="ECO:0000256" key="1">
    <source>
        <dbReference type="ARBA" id="ARBA00022692"/>
    </source>
</evidence>
<feature type="transmembrane region" description="Helical" evidence="4">
    <location>
        <begin position="388"/>
        <end position="407"/>
    </location>
</feature>
<gene>
    <name evidence="6" type="ORF">LK12_21850</name>
</gene>
<feature type="transmembrane region" description="Helical" evidence="4">
    <location>
        <begin position="62"/>
        <end position="79"/>
    </location>
</feature>
<evidence type="ECO:0000256" key="2">
    <source>
        <dbReference type="ARBA" id="ARBA00022989"/>
    </source>
</evidence>
<dbReference type="Proteomes" id="UP000031057">
    <property type="component" value="Unassembled WGS sequence"/>
</dbReference>
<reference evidence="6 7" key="1">
    <citation type="submission" date="2014-10" db="EMBL/GenBank/DDBJ databases">
        <title>Genome sequence of Novosphingobium malaysiense MUSC 273(T).</title>
        <authorList>
            <person name="Lee L.-H."/>
        </authorList>
    </citation>
    <scope>NUCLEOTIDE SEQUENCE [LARGE SCALE GENOMIC DNA]</scope>
    <source>
        <strain evidence="6 7">MUSC 273</strain>
    </source>
</reference>
<feature type="transmembrane region" description="Helical" evidence="4">
    <location>
        <begin position="357"/>
        <end position="376"/>
    </location>
</feature>
<feature type="transmembrane region" description="Helical" evidence="4">
    <location>
        <begin position="322"/>
        <end position="345"/>
    </location>
</feature>
<dbReference type="AlphaFoldDB" id="A0A0B1ZDQ6"/>
<feature type="domain" description="Major facilitator superfamily (MFS) profile" evidence="5">
    <location>
        <begin position="1"/>
        <end position="205"/>
    </location>
</feature>
<dbReference type="Gene3D" id="1.20.1250.20">
    <property type="entry name" value="MFS general substrate transporter like domains"/>
    <property type="match status" value="2"/>
</dbReference>
<keyword evidence="1 4" id="KW-0812">Transmembrane</keyword>
<keyword evidence="7" id="KW-1185">Reference proteome</keyword>
<feature type="transmembrane region" description="Helical" evidence="4">
    <location>
        <begin position="264"/>
        <end position="288"/>
    </location>
</feature>
<feature type="transmembrane region" description="Helical" evidence="4">
    <location>
        <begin position="231"/>
        <end position="252"/>
    </location>
</feature>